<feature type="domain" description="DNA2/NAM7 helicase helicase" evidence="1">
    <location>
        <begin position="782"/>
        <end position="854"/>
    </location>
</feature>
<sequence>MHDIDELPYFNKFTDQFLIRNYDFQLGNPGLLCAEVDGLQVIIKYWLNRDEDQTEILKEIWLYEKRQLQRLKGCPGVGDFISPIHESYTDKHGFYLVINSGTRLPLAYHYELISQTLQIKRAWIFNLKQIPNRLKFWRNISRIVSAIGILHSQGLLHRHLNLDSILTDTTADLDFQLTGFEWSIRVQRMSESKVLNESLEKIRDSFSFLTDWIDLGHLICRILKINVEEISKSDFKIDELIVKTGLTLNEIVFIKGMIGVIDIDKSISSKVLNSDIALNKIKEITSDLDELLQKSPEPLAIAFLFNTSSIKTHKIIGKTSVFNAVQHILHEKHSIYLKEDDFSDLLEFINKDIKESSLTKISNNGSDDEYLLIGSQLTYVISKNKISRQDLDGHWDVAFCHSAYLSQPKNINPRNRKIKIQRYIQCVIHTNKSELQRINPHPWNEYIDNLNLPYEKDEIAKDLTTGFAAYHLTEIAFAKAEIYPIEVVSYDLDEDDPSLYNVKLRTRIDPEAETVSESLSIKSPAVRLKKIFTENGEYSRWMFLSNSNFNDEDHEIVLDFLSKQSKDGDVIYEFTTSIPNPDFKSPFIITSSTQGTISQLSRRAAAIDALSQHDELISLLKSPHKWITNSSENLILHKSFEELDSSKRDVFKNVMNTLPLYLVQGPPGVGKTYLVTTLVQQVFSSEPNSRLLLTAQSHSTVHHLFNEVNKALDKEHPENNPLLIISCVKSGSHDDDVDPNLKVDELARENIENLISSELFRRCPSESTKSRVHSLNSIGNRSGRSTLVNQLLKSANLVFATTNSKQVEGLIKSRTQFDWSIMEETGKVTGLELLSPMLLSHRRLMIGDHKQLPPYASEVMRKALGNTDNLKKALLFSQDIYNNNIKGEFVKKKLGQEALDSFTDQDYIDICNEALRLHLLFETLINEEETALKSSSKYYGDAKKHKPVASMLEIQHRMHPVIADVVSEVFYNKKLSTSLVKKDFYTKNNKPFHFDTSSEIAINSTPIVWIETPDVQANKGTQSGDRMPQWNNPFEAQIVVELIKMLNVKAGVTKPPKLALLSPYNKQIEKISNLIDREVIKGLNLDSFIDLPPVLDTTFS</sequence>
<proteinExistence type="predicted"/>
<dbReference type="EMBL" id="CP158293">
    <property type="protein sequence ID" value="XBV46726.1"/>
    <property type="molecule type" value="Genomic_DNA"/>
</dbReference>
<protein>
    <submittedName>
        <fullName evidence="3">AAA domain-containing protein</fullName>
    </submittedName>
</protein>
<dbReference type="InterPro" id="IPR041679">
    <property type="entry name" value="DNA2/NAM7-like_C"/>
</dbReference>
<dbReference type="Pfam" id="PF13086">
    <property type="entry name" value="AAA_11"/>
    <property type="match status" value="2"/>
</dbReference>
<dbReference type="SUPFAM" id="SSF52540">
    <property type="entry name" value="P-loop containing nucleoside triphosphate hydrolases"/>
    <property type="match status" value="1"/>
</dbReference>
<reference evidence="3" key="1">
    <citation type="submission" date="2024-06" db="EMBL/GenBank/DDBJ databases">
        <title>Multiomics insights into the TNT degradation mechanism by Pantoea sp. BJ2 isolated from an ammunition destruction site.</title>
        <authorList>
            <person name="Luo J."/>
        </authorList>
    </citation>
    <scope>NUCLEOTIDE SEQUENCE</scope>
    <source>
        <strain evidence="3">BJ2</strain>
        <plasmid evidence="3">plasmindA</plasmid>
    </source>
</reference>
<evidence type="ECO:0000259" key="1">
    <source>
        <dbReference type="Pfam" id="PF13086"/>
    </source>
</evidence>
<dbReference type="GO" id="GO:0004386">
    <property type="term" value="F:helicase activity"/>
    <property type="evidence" value="ECO:0007669"/>
    <property type="project" value="InterPro"/>
</dbReference>
<name>A0AAU7U283_9GAMM</name>
<dbReference type="InterPro" id="IPR041677">
    <property type="entry name" value="DNA2/NAM7_AAA_11"/>
</dbReference>
<dbReference type="InterPro" id="IPR011009">
    <property type="entry name" value="Kinase-like_dom_sf"/>
</dbReference>
<dbReference type="PANTHER" id="PTHR10887:SF495">
    <property type="entry name" value="HELICASE SENATAXIN ISOFORM X1-RELATED"/>
    <property type="match status" value="1"/>
</dbReference>
<evidence type="ECO:0000259" key="2">
    <source>
        <dbReference type="Pfam" id="PF13087"/>
    </source>
</evidence>
<dbReference type="RefSeq" id="WP_350262026.1">
    <property type="nucleotide sequence ID" value="NZ_CP158293.1"/>
</dbReference>
<dbReference type="Gene3D" id="3.40.50.300">
    <property type="entry name" value="P-loop containing nucleotide triphosphate hydrolases"/>
    <property type="match status" value="2"/>
</dbReference>
<keyword evidence="3" id="KW-0614">Plasmid</keyword>
<organism evidence="3">
    <name type="scientific">Pantoea sp. BJ2</name>
    <dbReference type="NCBI Taxonomy" id="3141322"/>
    <lineage>
        <taxon>Bacteria</taxon>
        <taxon>Pseudomonadati</taxon>
        <taxon>Pseudomonadota</taxon>
        <taxon>Gammaproteobacteria</taxon>
        <taxon>Enterobacterales</taxon>
        <taxon>Erwiniaceae</taxon>
        <taxon>Pantoea</taxon>
    </lineage>
</organism>
<dbReference type="InterPro" id="IPR027417">
    <property type="entry name" value="P-loop_NTPase"/>
</dbReference>
<evidence type="ECO:0000313" key="3">
    <source>
        <dbReference type="EMBL" id="XBV46726.1"/>
    </source>
</evidence>
<dbReference type="InterPro" id="IPR045055">
    <property type="entry name" value="DNA2/NAM7-like"/>
</dbReference>
<dbReference type="AlphaFoldDB" id="A0AAU7U283"/>
<dbReference type="SUPFAM" id="SSF56112">
    <property type="entry name" value="Protein kinase-like (PK-like)"/>
    <property type="match status" value="1"/>
</dbReference>
<feature type="domain" description="DNA2/NAM7 helicase helicase" evidence="1">
    <location>
        <begin position="643"/>
        <end position="742"/>
    </location>
</feature>
<gene>
    <name evidence="3" type="ORF">AAF463_21435</name>
</gene>
<accession>A0AAU7U283</accession>
<feature type="domain" description="DNA2/NAM7 helicase-like C-terminal" evidence="2">
    <location>
        <begin position="944"/>
        <end position="1079"/>
    </location>
</feature>
<dbReference type="PANTHER" id="PTHR10887">
    <property type="entry name" value="DNA2/NAM7 HELICASE FAMILY"/>
    <property type="match status" value="1"/>
</dbReference>
<dbReference type="Pfam" id="PF13087">
    <property type="entry name" value="AAA_12"/>
    <property type="match status" value="1"/>
</dbReference>
<geneLocation type="plasmid" evidence="3">
    <name>plasmindA</name>
</geneLocation>